<dbReference type="PANTHER" id="PTHR30221">
    <property type="entry name" value="SMALL-CONDUCTANCE MECHANOSENSITIVE CHANNEL"/>
    <property type="match status" value="1"/>
</dbReference>
<dbReference type="InterPro" id="IPR045275">
    <property type="entry name" value="MscS_archaea/bacteria_type"/>
</dbReference>
<dbReference type="GO" id="GO:0005886">
    <property type="term" value="C:plasma membrane"/>
    <property type="evidence" value="ECO:0007669"/>
    <property type="project" value="UniProtKB-SubCell"/>
</dbReference>
<feature type="transmembrane region" description="Helical" evidence="7">
    <location>
        <begin position="55"/>
        <end position="75"/>
    </location>
</feature>
<dbReference type="SUPFAM" id="SSF82689">
    <property type="entry name" value="Mechanosensitive channel protein MscS (YggB), C-terminal domain"/>
    <property type="match status" value="1"/>
</dbReference>
<evidence type="ECO:0000256" key="1">
    <source>
        <dbReference type="ARBA" id="ARBA00004651"/>
    </source>
</evidence>
<gene>
    <name evidence="10" type="ORF">MSBRW_1663</name>
</gene>
<dbReference type="InterPro" id="IPR010920">
    <property type="entry name" value="LSM_dom_sf"/>
</dbReference>
<dbReference type="Pfam" id="PF21082">
    <property type="entry name" value="MS_channel_3rd"/>
    <property type="match status" value="1"/>
</dbReference>
<dbReference type="SUPFAM" id="SSF82861">
    <property type="entry name" value="Mechanosensitive channel protein MscS (YggB), transmembrane region"/>
    <property type="match status" value="1"/>
</dbReference>
<dbReference type="AlphaFoldDB" id="A0A0E3LLA2"/>
<dbReference type="InterPro" id="IPR011014">
    <property type="entry name" value="MscS_channel_TM-2"/>
</dbReference>
<dbReference type="GeneID" id="24823151"/>
<dbReference type="InterPro" id="IPR023408">
    <property type="entry name" value="MscS_beta-dom_sf"/>
</dbReference>
<evidence type="ECO:0000256" key="2">
    <source>
        <dbReference type="ARBA" id="ARBA00008017"/>
    </source>
</evidence>
<evidence type="ECO:0000256" key="5">
    <source>
        <dbReference type="ARBA" id="ARBA00022989"/>
    </source>
</evidence>
<dbReference type="Proteomes" id="UP000033038">
    <property type="component" value="Chromosome"/>
</dbReference>
<dbReference type="GO" id="GO:0008381">
    <property type="term" value="F:mechanosensitive monoatomic ion channel activity"/>
    <property type="evidence" value="ECO:0007669"/>
    <property type="project" value="InterPro"/>
</dbReference>
<dbReference type="Gene3D" id="1.10.287.1260">
    <property type="match status" value="1"/>
</dbReference>
<dbReference type="Pfam" id="PF00924">
    <property type="entry name" value="MS_channel_2nd"/>
    <property type="match status" value="1"/>
</dbReference>
<comment type="similarity">
    <text evidence="2">Belongs to the MscS (TC 1.A.23) family.</text>
</comment>
<dbReference type="Gene3D" id="2.30.30.60">
    <property type="match status" value="1"/>
</dbReference>
<feature type="transmembrane region" description="Helical" evidence="7">
    <location>
        <begin position="170"/>
        <end position="196"/>
    </location>
</feature>
<keyword evidence="5 7" id="KW-1133">Transmembrane helix</keyword>
<keyword evidence="4 7" id="KW-0812">Transmembrane</keyword>
<keyword evidence="6 7" id="KW-0472">Membrane</keyword>
<evidence type="ECO:0000256" key="3">
    <source>
        <dbReference type="ARBA" id="ARBA00022475"/>
    </source>
</evidence>
<dbReference type="KEGG" id="mbw:MSBRW_1663"/>
<proteinExistence type="inferred from homology"/>
<evidence type="ECO:0000256" key="7">
    <source>
        <dbReference type="SAM" id="Phobius"/>
    </source>
</evidence>
<name>A0A0E3LLA2_METBA</name>
<sequence length="366" mass="41801">MVEIEQMLPLGRILLRLAFILVLTIGAIIVSRLFLKRLLWPAIKKTKTTVDDRILRLLENLLLLYIILQGMQAIVRLFSEPVGIYSKLVDDLFFLLYWSIGVYIIIRLISITSNWYLSRVPLRDREKIDQRVVRSIQYIFLLVFSFLAIVILLKHFGITGTALTASLTALGLSGIIIGLAAQTTLADIITGIVLLIDRPFRIGDRIRIEKLDTWGDVVEIGWRSTRILTRDNRLVIIPNSVIGMDLITNYSIPDKIYRVETDVVVSYGPDIEHVRDLIIEAMKQEDWIMHENPIQVLLLEFTGSGMKLKARCWIEDYVETRVSEDRLNTAIYKALINANIAMPSSDIIIHFADQGNVLTISKKDKN</sequence>
<dbReference type="PATRIC" id="fig|1434109.4.peg.2092"/>
<dbReference type="EMBL" id="CP009526">
    <property type="protein sequence ID" value="AKB50916.1"/>
    <property type="molecule type" value="Genomic_DNA"/>
</dbReference>
<evidence type="ECO:0000259" key="9">
    <source>
        <dbReference type="Pfam" id="PF21082"/>
    </source>
</evidence>
<evidence type="ECO:0000256" key="6">
    <source>
        <dbReference type="ARBA" id="ARBA00023136"/>
    </source>
</evidence>
<keyword evidence="3" id="KW-1003">Cell membrane</keyword>
<evidence type="ECO:0000256" key="4">
    <source>
        <dbReference type="ARBA" id="ARBA00022692"/>
    </source>
</evidence>
<dbReference type="RefSeq" id="WP_011308001.1">
    <property type="nucleotide sequence ID" value="NZ_CP009526.1"/>
</dbReference>
<feature type="domain" description="Mechanosensitive ion channel MscS" evidence="8">
    <location>
        <begin position="184"/>
        <end position="251"/>
    </location>
</feature>
<dbReference type="HOGENOM" id="CLU_037945_0_1_2"/>
<organism evidence="10 11">
    <name type="scientific">Methanosarcina barkeri str. Wiesmoor</name>
    <dbReference type="NCBI Taxonomy" id="1434109"/>
    <lineage>
        <taxon>Archaea</taxon>
        <taxon>Methanobacteriati</taxon>
        <taxon>Methanobacteriota</taxon>
        <taxon>Stenosarchaea group</taxon>
        <taxon>Methanomicrobia</taxon>
        <taxon>Methanosarcinales</taxon>
        <taxon>Methanosarcinaceae</taxon>
        <taxon>Methanosarcina</taxon>
    </lineage>
</organism>
<dbReference type="PANTHER" id="PTHR30221:SF1">
    <property type="entry name" value="SMALL-CONDUCTANCE MECHANOSENSITIVE CHANNEL"/>
    <property type="match status" value="1"/>
</dbReference>
<dbReference type="Gene3D" id="3.30.70.100">
    <property type="match status" value="1"/>
</dbReference>
<dbReference type="SUPFAM" id="SSF50182">
    <property type="entry name" value="Sm-like ribonucleoproteins"/>
    <property type="match status" value="1"/>
</dbReference>
<dbReference type="InterPro" id="IPR049278">
    <property type="entry name" value="MS_channel_C"/>
</dbReference>
<protein>
    <submittedName>
        <fullName evidence="10">Small-conductance mechanosensitive channel</fullName>
    </submittedName>
</protein>
<comment type="subcellular location">
    <subcellularLocation>
        <location evidence="1">Cell membrane</location>
        <topology evidence="1">Multi-pass membrane protein</topology>
    </subcellularLocation>
</comment>
<evidence type="ECO:0000313" key="11">
    <source>
        <dbReference type="Proteomes" id="UP000033038"/>
    </source>
</evidence>
<feature type="transmembrane region" description="Helical" evidence="7">
    <location>
        <begin position="95"/>
        <end position="117"/>
    </location>
</feature>
<accession>A0A0E3LLA2</accession>
<feature type="domain" description="Mechanosensitive ion channel MscS C-terminal" evidence="9">
    <location>
        <begin position="259"/>
        <end position="340"/>
    </location>
</feature>
<dbReference type="InterPro" id="IPR011066">
    <property type="entry name" value="MscS_channel_C_sf"/>
</dbReference>
<dbReference type="InterPro" id="IPR006685">
    <property type="entry name" value="MscS_channel_2nd"/>
</dbReference>
<evidence type="ECO:0000313" key="10">
    <source>
        <dbReference type="EMBL" id="AKB50916.1"/>
    </source>
</evidence>
<reference evidence="10 11" key="1">
    <citation type="submission" date="2014-07" db="EMBL/GenBank/DDBJ databases">
        <title>Methanogenic archaea and the global carbon cycle.</title>
        <authorList>
            <person name="Henriksen J.R."/>
            <person name="Luke J."/>
            <person name="Reinhart S."/>
            <person name="Benedict M.N."/>
            <person name="Youngblut N.D."/>
            <person name="Metcalf M.E."/>
            <person name="Whitaker R.J."/>
            <person name="Metcalf W.W."/>
        </authorList>
    </citation>
    <scope>NUCLEOTIDE SEQUENCE [LARGE SCALE GENOMIC DNA]</scope>
    <source>
        <strain evidence="10 11">Wiesmoor</strain>
    </source>
</reference>
<feature type="transmembrane region" description="Helical" evidence="7">
    <location>
        <begin position="13"/>
        <end position="35"/>
    </location>
</feature>
<evidence type="ECO:0000259" key="8">
    <source>
        <dbReference type="Pfam" id="PF00924"/>
    </source>
</evidence>
<feature type="transmembrane region" description="Helical" evidence="7">
    <location>
        <begin position="138"/>
        <end position="158"/>
    </location>
</feature>